<evidence type="ECO:0000256" key="3">
    <source>
        <dbReference type="ARBA" id="ARBA00022960"/>
    </source>
</evidence>
<dbReference type="Gene3D" id="3.40.630.30">
    <property type="match status" value="1"/>
</dbReference>
<accession>A0A7C1HHH9</accession>
<dbReference type="Proteomes" id="UP000886066">
    <property type="component" value="Unassembled WGS sequence"/>
</dbReference>
<comment type="caution">
    <text evidence="7">The sequence shown here is derived from an EMBL/GenBank/DDBJ whole genome shotgun (WGS) entry which is preliminary data.</text>
</comment>
<dbReference type="EMBL" id="DSDM01000054">
    <property type="protein sequence ID" value="HDQ88692.1"/>
    <property type="molecule type" value="Genomic_DNA"/>
</dbReference>
<keyword evidence="2" id="KW-0808">Transferase</keyword>
<sequence>MFPLDIRQSPEWLLYLEFLGWEKIETSNGVRAALMDNKLGKAIKVQRPEKVVSSDLEEIEKVALERKIPMIKVEPSLNQDLKILENAEYIPQGAPLSPPATIFIDLTLNPEDLWAQLSDSCRYSIRRAQREGAKTEFFTNPSKEKVAEFYKIHASTGKQKSFYIQGEDEIQKKVELFGDKAILGIVSTKEGAATGANLYLGYGKGIWFIHGGTTAEGRKTKNGYELYWQSFLYFKSLGYAWLDLEGVDDRRYPAFTKNWGGLSHFKERFGGTRVEFPSPYVKLFNPWLRKLSKYVNLQI</sequence>
<evidence type="ECO:0000256" key="1">
    <source>
        <dbReference type="ARBA" id="ARBA00009943"/>
    </source>
</evidence>
<comment type="similarity">
    <text evidence="1">Belongs to the FemABX family.</text>
</comment>
<dbReference type="InterPro" id="IPR016181">
    <property type="entry name" value="Acyl_CoA_acyltransferase"/>
</dbReference>
<dbReference type="PANTHER" id="PTHR36174">
    <property type="entry name" value="LIPID II:GLYCINE GLYCYLTRANSFERASE"/>
    <property type="match status" value="1"/>
</dbReference>
<evidence type="ECO:0000313" key="7">
    <source>
        <dbReference type="EMBL" id="HDQ88692.1"/>
    </source>
</evidence>
<dbReference type="GO" id="GO:0016755">
    <property type="term" value="F:aminoacyltransferase activity"/>
    <property type="evidence" value="ECO:0007669"/>
    <property type="project" value="InterPro"/>
</dbReference>
<dbReference type="PANTHER" id="PTHR36174:SF1">
    <property type="entry name" value="LIPID II:GLYCINE GLYCYLTRANSFERASE"/>
    <property type="match status" value="1"/>
</dbReference>
<dbReference type="Pfam" id="PF02388">
    <property type="entry name" value="FemAB"/>
    <property type="match status" value="1"/>
</dbReference>
<keyword evidence="4" id="KW-0573">Peptidoglycan synthesis</keyword>
<evidence type="ECO:0000256" key="4">
    <source>
        <dbReference type="ARBA" id="ARBA00022984"/>
    </source>
</evidence>
<organism evidence="7">
    <name type="scientific">candidate division WWE3 bacterium</name>
    <dbReference type="NCBI Taxonomy" id="2053526"/>
    <lineage>
        <taxon>Bacteria</taxon>
        <taxon>Katanobacteria</taxon>
    </lineage>
</organism>
<dbReference type="InterPro" id="IPR003447">
    <property type="entry name" value="FEMABX"/>
</dbReference>
<keyword evidence="3" id="KW-0133">Cell shape</keyword>
<dbReference type="InterPro" id="IPR050644">
    <property type="entry name" value="PG_Glycine_Bridge_Synth"/>
</dbReference>
<keyword evidence="5" id="KW-0012">Acyltransferase</keyword>
<dbReference type="SUPFAM" id="SSF55729">
    <property type="entry name" value="Acyl-CoA N-acyltransferases (Nat)"/>
    <property type="match status" value="1"/>
</dbReference>
<protein>
    <submittedName>
        <fullName evidence="7">Peptidoglycan bridge formation glycyltransferase FemA/FemB family protein</fullName>
    </submittedName>
</protein>
<gene>
    <name evidence="7" type="ORF">ENN92_00910</name>
</gene>
<evidence type="ECO:0000256" key="6">
    <source>
        <dbReference type="ARBA" id="ARBA00023316"/>
    </source>
</evidence>
<evidence type="ECO:0000256" key="5">
    <source>
        <dbReference type="ARBA" id="ARBA00023315"/>
    </source>
</evidence>
<dbReference type="GO" id="GO:0071555">
    <property type="term" value="P:cell wall organization"/>
    <property type="evidence" value="ECO:0007669"/>
    <property type="project" value="UniProtKB-KW"/>
</dbReference>
<dbReference type="GO" id="GO:0008360">
    <property type="term" value="P:regulation of cell shape"/>
    <property type="evidence" value="ECO:0007669"/>
    <property type="project" value="UniProtKB-KW"/>
</dbReference>
<reference evidence="7" key="1">
    <citation type="journal article" date="2020" name="mSystems">
        <title>Genome- and Community-Level Interaction Insights into Carbon Utilization and Element Cycling Functions of Hydrothermarchaeota in Hydrothermal Sediment.</title>
        <authorList>
            <person name="Zhou Z."/>
            <person name="Liu Y."/>
            <person name="Xu W."/>
            <person name="Pan J."/>
            <person name="Luo Z.H."/>
            <person name="Li M."/>
        </authorList>
    </citation>
    <scope>NUCLEOTIDE SEQUENCE [LARGE SCALE GENOMIC DNA]</scope>
    <source>
        <strain evidence="7">SpSt-1219</strain>
    </source>
</reference>
<dbReference type="GO" id="GO:0009252">
    <property type="term" value="P:peptidoglycan biosynthetic process"/>
    <property type="evidence" value="ECO:0007669"/>
    <property type="project" value="UniProtKB-KW"/>
</dbReference>
<dbReference type="PROSITE" id="PS51191">
    <property type="entry name" value="FEMABX"/>
    <property type="match status" value="1"/>
</dbReference>
<dbReference type="AlphaFoldDB" id="A0A7C1HHH9"/>
<evidence type="ECO:0000256" key="2">
    <source>
        <dbReference type="ARBA" id="ARBA00022679"/>
    </source>
</evidence>
<name>A0A7C1HHH9_UNCKA</name>
<keyword evidence="6" id="KW-0961">Cell wall biogenesis/degradation</keyword>
<proteinExistence type="inferred from homology"/>